<dbReference type="InterPro" id="IPR003682">
    <property type="entry name" value="rRNA_ssu_MeTfrase_G"/>
</dbReference>
<dbReference type="HAMAP" id="MF_00074">
    <property type="entry name" value="16SrRNA_methyltr_G"/>
    <property type="match status" value="1"/>
</dbReference>
<evidence type="ECO:0000256" key="3">
    <source>
        <dbReference type="ARBA" id="ARBA00022603"/>
    </source>
</evidence>
<keyword evidence="2 6" id="KW-0698">rRNA processing</keyword>
<comment type="catalytic activity">
    <reaction evidence="6">
        <text>guanosine(527) in 16S rRNA + S-adenosyl-L-methionine = N(7)-methylguanosine(527) in 16S rRNA + S-adenosyl-L-homocysteine</text>
        <dbReference type="Rhea" id="RHEA:42732"/>
        <dbReference type="Rhea" id="RHEA-COMP:10209"/>
        <dbReference type="Rhea" id="RHEA-COMP:10210"/>
        <dbReference type="ChEBI" id="CHEBI:57856"/>
        <dbReference type="ChEBI" id="CHEBI:59789"/>
        <dbReference type="ChEBI" id="CHEBI:74269"/>
        <dbReference type="ChEBI" id="CHEBI:74480"/>
        <dbReference type="EC" id="2.1.1.170"/>
    </reaction>
</comment>
<protein>
    <recommendedName>
        <fullName evidence="6">Ribosomal RNA small subunit methyltransferase G</fullName>
        <ecNumber evidence="6">2.1.1.170</ecNumber>
    </recommendedName>
    <alternativeName>
        <fullName evidence="6">16S rRNA 7-methylguanosine methyltransferase</fullName>
        <shortName evidence="6">16S rRNA m7G methyltransferase</shortName>
    </alternativeName>
</protein>
<keyword evidence="4 6" id="KW-0808">Transferase</keyword>
<evidence type="ECO:0000256" key="6">
    <source>
        <dbReference type="HAMAP-Rule" id="MF_00074"/>
    </source>
</evidence>
<sequence length="198" mass="21830">MLGVSRETFERLETYAALLEKWNRRINLVARSTLADLWERHIRDSLQVFRLLDHPARRWADLGSGGGFPGLVVAILAAETGNPAGTVLVESDQRKATFLRTVLRETGVSAQVIAERIEETSPLSADVVSARALADLATLLGFAGRHLSPGGLCLFPKGRNWKSELQLAREAWHFSYEAIPSQTESQAVVLKIEGLSRV</sequence>
<keyword evidence="1 6" id="KW-0963">Cytoplasm</keyword>
<dbReference type="RefSeq" id="WP_306736173.1">
    <property type="nucleotide sequence ID" value="NZ_JANHAX010000003.1"/>
</dbReference>
<dbReference type="PIRSF" id="PIRSF003078">
    <property type="entry name" value="GidB"/>
    <property type="match status" value="1"/>
</dbReference>
<name>A0AAE4B4K4_9RHOB</name>
<evidence type="ECO:0000313" key="8">
    <source>
        <dbReference type="Proteomes" id="UP001226762"/>
    </source>
</evidence>
<dbReference type="Proteomes" id="UP001226762">
    <property type="component" value="Unassembled WGS sequence"/>
</dbReference>
<comment type="caution">
    <text evidence="6">Lacks conserved residue(s) required for the propagation of feature annotation.</text>
</comment>
<comment type="caution">
    <text evidence="7">The sequence shown here is derived from an EMBL/GenBank/DDBJ whole genome shotgun (WGS) entry which is preliminary data.</text>
</comment>
<evidence type="ECO:0000256" key="4">
    <source>
        <dbReference type="ARBA" id="ARBA00022679"/>
    </source>
</evidence>
<dbReference type="PANTHER" id="PTHR31760">
    <property type="entry name" value="S-ADENOSYL-L-METHIONINE-DEPENDENT METHYLTRANSFERASES SUPERFAMILY PROTEIN"/>
    <property type="match status" value="1"/>
</dbReference>
<keyword evidence="8" id="KW-1185">Reference proteome</keyword>
<accession>A0AAE4B4K4</accession>
<dbReference type="GO" id="GO:0005829">
    <property type="term" value="C:cytosol"/>
    <property type="evidence" value="ECO:0007669"/>
    <property type="project" value="TreeGrafter"/>
</dbReference>
<organism evidence="7 8">
    <name type="scientific">Marimonas arenosa</name>
    <dbReference type="NCBI Taxonomy" id="1795305"/>
    <lineage>
        <taxon>Bacteria</taxon>
        <taxon>Pseudomonadati</taxon>
        <taxon>Pseudomonadota</taxon>
        <taxon>Alphaproteobacteria</taxon>
        <taxon>Rhodobacterales</taxon>
        <taxon>Paracoccaceae</taxon>
        <taxon>Marimonas</taxon>
    </lineage>
</organism>
<feature type="binding site" evidence="6">
    <location>
        <position position="131"/>
    </location>
    <ligand>
        <name>S-adenosyl-L-methionine</name>
        <dbReference type="ChEBI" id="CHEBI:59789"/>
    </ligand>
</feature>
<feature type="binding site" evidence="6">
    <location>
        <position position="68"/>
    </location>
    <ligand>
        <name>S-adenosyl-L-methionine</name>
        <dbReference type="ChEBI" id="CHEBI:59789"/>
    </ligand>
</feature>
<comment type="similarity">
    <text evidence="6">Belongs to the methyltransferase superfamily. RNA methyltransferase RsmG family.</text>
</comment>
<dbReference type="AlphaFoldDB" id="A0AAE4B4K4"/>
<comment type="function">
    <text evidence="6">Specifically methylates the N7 position of guanine in position 527 of 16S rRNA.</text>
</comment>
<feature type="binding site" evidence="6">
    <location>
        <position position="63"/>
    </location>
    <ligand>
        <name>S-adenosyl-L-methionine</name>
        <dbReference type="ChEBI" id="CHEBI:59789"/>
    </ligand>
</feature>
<keyword evidence="3 6" id="KW-0489">Methyltransferase</keyword>
<feature type="binding site" evidence="6">
    <location>
        <begin position="117"/>
        <end position="118"/>
    </location>
    <ligand>
        <name>S-adenosyl-L-methionine</name>
        <dbReference type="ChEBI" id="CHEBI:59789"/>
    </ligand>
</feature>
<reference evidence="7" key="1">
    <citation type="submission" date="2022-07" db="EMBL/GenBank/DDBJ databases">
        <authorList>
            <person name="Otstavnykh N."/>
            <person name="Isaeva M."/>
            <person name="Bystritskaya E."/>
        </authorList>
    </citation>
    <scope>NUCLEOTIDE SEQUENCE</scope>
    <source>
        <strain evidence="7">KCTC 52189</strain>
    </source>
</reference>
<evidence type="ECO:0000256" key="1">
    <source>
        <dbReference type="ARBA" id="ARBA00022490"/>
    </source>
</evidence>
<dbReference type="Pfam" id="PF02527">
    <property type="entry name" value="GidB"/>
    <property type="match status" value="1"/>
</dbReference>
<dbReference type="NCBIfam" id="TIGR00138">
    <property type="entry name" value="rsmG_gidB"/>
    <property type="match status" value="1"/>
</dbReference>
<proteinExistence type="inferred from homology"/>
<evidence type="ECO:0000256" key="5">
    <source>
        <dbReference type="ARBA" id="ARBA00022691"/>
    </source>
</evidence>
<evidence type="ECO:0000313" key="7">
    <source>
        <dbReference type="EMBL" id="MDQ2090305.1"/>
    </source>
</evidence>
<keyword evidence="5 6" id="KW-0949">S-adenosyl-L-methionine</keyword>
<dbReference type="EMBL" id="JANHAX010000003">
    <property type="protein sequence ID" value="MDQ2090305.1"/>
    <property type="molecule type" value="Genomic_DNA"/>
</dbReference>
<comment type="subcellular location">
    <subcellularLocation>
        <location evidence="6">Cytoplasm</location>
    </subcellularLocation>
</comment>
<dbReference type="Gene3D" id="3.40.50.150">
    <property type="entry name" value="Vaccinia Virus protein VP39"/>
    <property type="match status" value="1"/>
</dbReference>
<dbReference type="GO" id="GO:0070043">
    <property type="term" value="F:rRNA (guanine-N7-)-methyltransferase activity"/>
    <property type="evidence" value="ECO:0007669"/>
    <property type="project" value="UniProtKB-UniRule"/>
</dbReference>
<dbReference type="PANTHER" id="PTHR31760:SF0">
    <property type="entry name" value="S-ADENOSYL-L-METHIONINE-DEPENDENT METHYLTRANSFERASES SUPERFAMILY PROTEIN"/>
    <property type="match status" value="1"/>
</dbReference>
<dbReference type="EC" id="2.1.1.170" evidence="6"/>
<gene>
    <name evidence="6 7" type="primary">rsmG</name>
    <name evidence="7" type="ORF">NO357_10395</name>
</gene>
<evidence type="ECO:0000256" key="2">
    <source>
        <dbReference type="ARBA" id="ARBA00022552"/>
    </source>
</evidence>
<reference evidence="7" key="2">
    <citation type="submission" date="2023-02" db="EMBL/GenBank/DDBJ databases">
        <title>'Rhodoalgimonas zhirmunskyi' gen. nov., isolated from a red alga.</title>
        <authorList>
            <person name="Nedashkovskaya O.I."/>
            <person name="Otstavnykh N.Y."/>
            <person name="Bystritskaya E.P."/>
            <person name="Balabanova L.A."/>
            <person name="Isaeva M.P."/>
        </authorList>
    </citation>
    <scope>NUCLEOTIDE SEQUENCE</scope>
    <source>
        <strain evidence="7">KCTC 52189</strain>
    </source>
</reference>
<dbReference type="SUPFAM" id="SSF53335">
    <property type="entry name" value="S-adenosyl-L-methionine-dependent methyltransferases"/>
    <property type="match status" value="1"/>
</dbReference>
<dbReference type="InterPro" id="IPR029063">
    <property type="entry name" value="SAM-dependent_MTases_sf"/>
</dbReference>